<dbReference type="PROSITE" id="PS50240">
    <property type="entry name" value="TRYPSIN_DOM"/>
    <property type="match status" value="1"/>
</dbReference>
<dbReference type="SUPFAM" id="SSF57196">
    <property type="entry name" value="EGF/Laminin"/>
    <property type="match status" value="1"/>
</dbReference>
<dbReference type="InterPro" id="IPR009003">
    <property type="entry name" value="Peptidase_S1_PA"/>
</dbReference>
<reference evidence="13" key="1">
    <citation type="submission" date="2020-04" db="EMBL/GenBank/DDBJ databases">
        <authorList>
            <person name="Neveu A P."/>
        </authorList>
    </citation>
    <scope>NUCLEOTIDE SEQUENCE</scope>
    <source>
        <tissue evidence="13">Whole embryo</tissue>
    </source>
</reference>
<keyword evidence="7" id="KW-0106">Calcium</keyword>
<keyword evidence="1" id="KW-0245">EGF-like domain</keyword>
<dbReference type="InterPro" id="IPR001314">
    <property type="entry name" value="Peptidase_S1A"/>
</dbReference>
<dbReference type="PROSITE" id="PS51670">
    <property type="entry name" value="SHKT"/>
    <property type="match status" value="2"/>
</dbReference>
<dbReference type="InterPro" id="IPR036383">
    <property type="entry name" value="TSP1_rpt_sf"/>
</dbReference>
<keyword evidence="6" id="KW-0720">Serine protease</keyword>
<feature type="domain" description="ShKT" evidence="12">
    <location>
        <begin position="1205"/>
        <end position="1246"/>
    </location>
</feature>
<dbReference type="InterPro" id="IPR018097">
    <property type="entry name" value="EGF_Ca-bd_CS"/>
</dbReference>
<dbReference type="InterPro" id="IPR000884">
    <property type="entry name" value="TSP1_rpt"/>
</dbReference>
<dbReference type="GO" id="GO:0005509">
    <property type="term" value="F:calcium ion binding"/>
    <property type="evidence" value="ECO:0007669"/>
    <property type="project" value="InterPro"/>
</dbReference>
<comment type="caution">
    <text evidence="9">Lacks conserved residue(s) required for the propagation of feature annotation.</text>
</comment>
<accession>A0A6F9DUA4</accession>
<evidence type="ECO:0000256" key="1">
    <source>
        <dbReference type="ARBA" id="ARBA00022536"/>
    </source>
</evidence>
<dbReference type="SMART" id="SM00209">
    <property type="entry name" value="TSP1"/>
    <property type="match status" value="20"/>
</dbReference>
<dbReference type="InterPro" id="IPR003582">
    <property type="entry name" value="ShKT_dom"/>
</dbReference>
<feature type="chain" id="PRO_5026126903" evidence="10">
    <location>
        <begin position="26"/>
        <end position="1592"/>
    </location>
</feature>
<dbReference type="InterPro" id="IPR018114">
    <property type="entry name" value="TRYPSIN_HIS"/>
</dbReference>
<evidence type="ECO:0000256" key="10">
    <source>
        <dbReference type="SAM" id="SignalP"/>
    </source>
</evidence>
<keyword evidence="5" id="KW-0378">Hydrolase</keyword>
<evidence type="ECO:0000256" key="8">
    <source>
        <dbReference type="ARBA" id="ARBA00023157"/>
    </source>
</evidence>
<dbReference type="GO" id="GO:0004252">
    <property type="term" value="F:serine-type endopeptidase activity"/>
    <property type="evidence" value="ECO:0007669"/>
    <property type="project" value="InterPro"/>
</dbReference>
<dbReference type="Gene3D" id="2.40.10.10">
    <property type="entry name" value="Trypsin-like serine proteases"/>
    <property type="match status" value="1"/>
</dbReference>
<dbReference type="EMBL" id="LR790746">
    <property type="protein sequence ID" value="CAB3266608.1"/>
    <property type="molecule type" value="mRNA"/>
</dbReference>
<organism evidence="13">
    <name type="scientific">Phallusia mammillata</name>
    <dbReference type="NCBI Taxonomy" id="59560"/>
    <lineage>
        <taxon>Eukaryota</taxon>
        <taxon>Metazoa</taxon>
        <taxon>Chordata</taxon>
        <taxon>Tunicata</taxon>
        <taxon>Ascidiacea</taxon>
        <taxon>Phlebobranchia</taxon>
        <taxon>Ascidiidae</taxon>
        <taxon>Phallusia</taxon>
    </lineage>
</organism>
<keyword evidence="4" id="KW-0677">Repeat</keyword>
<proteinExistence type="evidence at transcript level"/>
<dbReference type="Gene3D" id="2.10.25.10">
    <property type="entry name" value="Laminin"/>
    <property type="match status" value="1"/>
</dbReference>
<evidence type="ECO:0000256" key="6">
    <source>
        <dbReference type="ARBA" id="ARBA00022825"/>
    </source>
</evidence>
<feature type="domain" description="Peptidase S1" evidence="11">
    <location>
        <begin position="179"/>
        <end position="416"/>
    </location>
</feature>
<dbReference type="PRINTS" id="PR00722">
    <property type="entry name" value="CHYMOTRYPSIN"/>
</dbReference>
<dbReference type="PANTHER" id="PTHR22906:SF21">
    <property type="entry name" value="SEMA DOMAIN-CONTAINING PROTEIN"/>
    <property type="match status" value="1"/>
</dbReference>
<gene>
    <name evidence="13" type="primary">Sspo-003</name>
</gene>
<evidence type="ECO:0000256" key="4">
    <source>
        <dbReference type="ARBA" id="ARBA00022737"/>
    </source>
</evidence>
<dbReference type="InterPro" id="IPR001254">
    <property type="entry name" value="Trypsin_dom"/>
</dbReference>
<keyword evidence="2" id="KW-0645">Protease</keyword>
<dbReference type="SUPFAM" id="SSF82895">
    <property type="entry name" value="TSP-1 type 1 repeat"/>
    <property type="match status" value="20"/>
</dbReference>
<dbReference type="FunFam" id="2.10.25.10:FF:000037">
    <property type="entry name" value="Signal peptide, CUB domain and EGF-like domain-containing 2"/>
    <property type="match status" value="1"/>
</dbReference>
<dbReference type="PROSITE" id="PS00134">
    <property type="entry name" value="TRYPSIN_HIS"/>
    <property type="match status" value="1"/>
</dbReference>
<name>A0A6F9DUA4_9ASCI</name>
<dbReference type="FunFam" id="2.40.10.10:FF:000003">
    <property type="entry name" value="Transmembrane serine protease 3"/>
    <property type="match status" value="1"/>
</dbReference>
<dbReference type="Pfam" id="PF00090">
    <property type="entry name" value="TSP_1"/>
    <property type="match status" value="20"/>
</dbReference>
<dbReference type="PROSITE" id="PS50092">
    <property type="entry name" value="TSP1"/>
    <property type="match status" value="20"/>
</dbReference>
<keyword evidence="8" id="KW-1015">Disulfide bond</keyword>
<feature type="domain" description="ShKT" evidence="12">
    <location>
        <begin position="1556"/>
        <end position="1592"/>
    </location>
</feature>
<evidence type="ECO:0000256" key="3">
    <source>
        <dbReference type="ARBA" id="ARBA00022729"/>
    </source>
</evidence>
<dbReference type="GO" id="GO:0006508">
    <property type="term" value="P:proteolysis"/>
    <property type="evidence" value="ECO:0007669"/>
    <property type="project" value="UniProtKB-KW"/>
</dbReference>
<dbReference type="SUPFAM" id="SSF50494">
    <property type="entry name" value="Trypsin-like serine proteases"/>
    <property type="match status" value="1"/>
</dbReference>
<evidence type="ECO:0000256" key="5">
    <source>
        <dbReference type="ARBA" id="ARBA00022801"/>
    </source>
</evidence>
<dbReference type="InterPro" id="IPR052065">
    <property type="entry name" value="Compl_asym_regulator"/>
</dbReference>
<evidence type="ECO:0000256" key="9">
    <source>
        <dbReference type="PROSITE-ProRule" id="PRU01005"/>
    </source>
</evidence>
<dbReference type="Pfam" id="PF00089">
    <property type="entry name" value="Trypsin"/>
    <property type="match status" value="1"/>
</dbReference>
<keyword evidence="3 10" id="KW-0732">Signal</keyword>
<feature type="signal peptide" evidence="10">
    <location>
        <begin position="1"/>
        <end position="25"/>
    </location>
</feature>
<dbReference type="SMART" id="SM00254">
    <property type="entry name" value="ShKT"/>
    <property type="match status" value="4"/>
</dbReference>
<dbReference type="InterPro" id="IPR043504">
    <property type="entry name" value="Peptidase_S1_PA_chymotrypsin"/>
</dbReference>
<evidence type="ECO:0000313" key="13">
    <source>
        <dbReference type="EMBL" id="CAB3266608.1"/>
    </source>
</evidence>
<dbReference type="CDD" id="cd00190">
    <property type="entry name" value="Tryp_SPc"/>
    <property type="match status" value="1"/>
</dbReference>
<dbReference type="PANTHER" id="PTHR22906">
    <property type="entry name" value="PROPERDIN"/>
    <property type="match status" value="1"/>
</dbReference>
<evidence type="ECO:0000256" key="7">
    <source>
        <dbReference type="ARBA" id="ARBA00022837"/>
    </source>
</evidence>
<dbReference type="Gene3D" id="2.20.100.10">
    <property type="entry name" value="Thrombospondin type-1 (TSP1) repeat"/>
    <property type="match status" value="20"/>
</dbReference>
<dbReference type="PROSITE" id="PS01187">
    <property type="entry name" value="EGF_CA"/>
    <property type="match status" value="1"/>
</dbReference>
<evidence type="ECO:0000259" key="11">
    <source>
        <dbReference type="PROSITE" id="PS50240"/>
    </source>
</evidence>
<protein>
    <submittedName>
        <fullName evidence="13">SCO-spondin-like</fullName>
    </submittedName>
</protein>
<evidence type="ECO:0000256" key="2">
    <source>
        <dbReference type="ARBA" id="ARBA00022670"/>
    </source>
</evidence>
<evidence type="ECO:0000259" key="12">
    <source>
        <dbReference type="PROSITE" id="PS51670"/>
    </source>
</evidence>
<sequence>MATILDKWAILAFLVFILHSTIVKSQVQQECTELAWCGQFKHLCTQDTFKVQMQSGCPITCGTCPFTKSVDPRCVTNNGGCQHKCQIVNETKECSCFAGFELQLDGISCSDINECSGDNPCTDIQHPYCVNQRGSYFCSRENCAVTQGFLNRYQSEKCCRSSPTNYTCGRDRFTNDDRIVGGVNAVAGRWPWQAYILIDGGTLCGGTLIDANWVLTAGHCFLKATNRSVIKVSFGVVEPKARETHVQKRDGVEVVFYPDWKRETFPYNDVALIRLSHPVEYGEFAHPACLPNGEKPTVGTQCWAVGYGTVEYRGKAAESLQEVDLPVVSSSTCSPVYAKTQYPVDENIMFCAGHKSGGKDACQGDSGGGLFCQRCDSCQWYVAGIVSFGKGCARPDVYGVYTNVEHFESWISEHTQIPINKNKRCGTQPTAVWDSWSNWSDCSITCGGGAQSQSRRCLNGEVGTGQCIGNTTRSRACASEDCPVWGDFGSWTSCSTSCGGGQRNQTRQCIGGTPGQNGCEGSDIVIENCNNHPCPVWRPWGEWSSCPVTCGGGKQRADRTCNIGGVPGSSCSGRDFRQRDCNAQACPVWSEFGSWTSCSASCGGGQRNQTRECINGNPGQIGCEGSDIVIENCNVHPCPVWRPWGEWSSCPVTCGGGKQRAERTCNNGGVPGASCSGRDFKQRNCNTQACPVWGPWENWATCTKTCGGGRTSRSRECQHGQAGDVGCHLGSNRQEKDCNVVECGTWDAWSPWSQCSVTCGGSVQGSTRQCVGGTAGEGGCTGNADRERNCQTQPCPSWTRWTRFADCPVRCGGGKRRRTRTCVNGSPGDIGCEGESELTMICNTQACPIWTDWTPWPACSLSCGSGTRSSERTCNFGIPGDIGCEGSATRSEDCNTQECPRWGEYGPWSDCTKSCGGGTTTRSRECMHGSPGDIGCHLGTSSEEMDCEVQLCPTWSAWSPWSDCSKTCSEGERSRSRSCENGVSAADCPGLATESETCTVKDCPPEYSNWTSWGTCTKTCGGGTQNRMRTCLQYCSKDDEQSRSCSDTPCPVLGQWTNWGACSETCGAGTKQRTRECTGTNNPTHCQAELSESMDCFPACMSQWTAYGECSRTCGVDGQQTRTRTCISKLNDNSECSGPFEETKSCGEPCPSSWGAWSSWTSCSHSCNGGSRTRARRCNGGPVGVGGCAPATRATDTGLCNPTPCQDEVCVDLYAGCQSWIITFTGLCINPLPFTKENCKATCNFCGPPGAWSQWSECTESCEGGVQTRTRLCANQFGCNGALHNTRACNQRPCEGFTNWSPWSQCTEICGGGEHSRSRTCPPATNCPPDQHGTNTVQLAVCNSQVCPGTWASWTEWSVCSKTCGPGQQKRSRQCKGGVVGQAGCTEPPEETQNCQIEVCPGFWGDWVPVGSCSASCGPGTSSERRTCIGGVPGGPGCPGLATRDVNCNLGDCVVQWLSWKPWTTCSKQCGGGDRTRVRTCEHGAPGDVGCEGSADETERCNEQKCATGPCAGTRDLVACGHLVGYCTVLIDYMQANCQETCCKARYNIGVGQPPCQDDPAQAANCFNFASFCHTGQMRWMVTSCRKTCRFC</sequence>
<dbReference type="SMART" id="SM00020">
    <property type="entry name" value="Tryp_SPc"/>
    <property type="match status" value="1"/>
</dbReference>